<feature type="transmembrane region" description="Helical" evidence="6">
    <location>
        <begin position="62"/>
        <end position="85"/>
    </location>
</feature>
<feature type="transmembrane region" description="Helical" evidence="6">
    <location>
        <begin position="260"/>
        <end position="281"/>
    </location>
</feature>
<evidence type="ECO:0000256" key="5">
    <source>
        <dbReference type="ARBA" id="ARBA00023136"/>
    </source>
</evidence>
<reference evidence="8 9" key="1">
    <citation type="journal article" date="2018" name="Sci. Rep.">
        <title>Comparative analysis of the Pocillopora damicornis genome highlights role of immune system in coral evolution.</title>
        <authorList>
            <person name="Cunning R."/>
            <person name="Bay R.A."/>
            <person name="Gillette P."/>
            <person name="Baker A.C."/>
            <person name="Traylor-Knowles N."/>
        </authorList>
    </citation>
    <scope>NUCLEOTIDE SEQUENCE [LARGE SCALE GENOMIC DNA]</scope>
    <source>
        <strain evidence="8">RSMAS</strain>
        <tissue evidence="8">Whole animal</tissue>
    </source>
</reference>
<dbReference type="PROSITE" id="PS50262">
    <property type="entry name" value="G_PROTEIN_RECEP_F1_2"/>
    <property type="match status" value="1"/>
</dbReference>
<keyword evidence="3 6" id="KW-0812">Transmembrane</keyword>
<comment type="caution">
    <text evidence="8">The sequence shown here is derived from an EMBL/GenBank/DDBJ whole genome shotgun (WGS) entry which is preliminary data.</text>
</comment>
<feature type="transmembrane region" description="Helical" evidence="6">
    <location>
        <begin position="25"/>
        <end position="50"/>
    </location>
</feature>
<feature type="transmembrane region" description="Helical" evidence="6">
    <location>
        <begin position="105"/>
        <end position="125"/>
    </location>
</feature>
<evidence type="ECO:0000259" key="7">
    <source>
        <dbReference type="PROSITE" id="PS50262"/>
    </source>
</evidence>
<dbReference type="PANTHER" id="PTHR22750">
    <property type="entry name" value="G-PROTEIN COUPLED RECEPTOR"/>
    <property type="match status" value="1"/>
</dbReference>
<dbReference type="InterPro" id="IPR017452">
    <property type="entry name" value="GPCR_Rhodpsn_7TM"/>
</dbReference>
<dbReference type="EMBL" id="RCHS01003243">
    <property type="protein sequence ID" value="RMX43079.1"/>
    <property type="molecule type" value="Genomic_DNA"/>
</dbReference>
<dbReference type="Proteomes" id="UP000275408">
    <property type="component" value="Unassembled WGS sequence"/>
</dbReference>
<dbReference type="PRINTS" id="PR00237">
    <property type="entry name" value="GPCRRHODOPSN"/>
</dbReference>
<dbReference type="InterPro" id="IPR000276">
    <property type="entry name" value="GPCR_Rhodpsn"/>
</dbReference>
<dbReference type="OrthoDB" id="10017003at2759"/>
<dbReference type="Gene3D" id="1.20.1070.10">
    <property type="entry name" value="Rhodopsin 7-helix transmembrane proteins"/>
    <property type="match status" value="1"/>
</dbReference>
<evidence type="ECO:0000256" key="6">
    <source>
        <dbReference type="SAM" id="Phobius"/>
    </source>
</evidence>
<evidence type="ECO:0000256" key="4">
    <source>
        <dbReference type="ARBA" id="ARBA00022989"/>
    </source>
</evidence>
<evidence type="ECO:0000256" key="1">
    <source>
        <dbReference type="ARBA" id="ARBA00004651"/>
    </source>
</evidence>
<dbReference type="SUPFAM" id="SSF81321">
    <property type="entry name" value="Family A G protein-coupled receptor-like"/>
    <property type="match status" value="1"/>
</dbReference>
<keyword evidence="2" id="KW-1003">Cell membrane</keyword>
<feature type="domain" description="G-protein coupled receptors family 1 profile" evidence="7">
    <location>
        <begin position="42"/>
        <end position="279"/>
    </location>
</feature>
<protein>
    <recommendedName>
        <fullName evidence="7">G-protein coupled receptors family 1 profile domain-containing protein</fullName>
    </recommendedName>
</protein>
<name>A0A3M6TNZ3_POCDA</name>
<dbReference type="Pfam" id="PF00001">
    <property type="entry name" value="7tm_1"/>
    <property type="match status" value="1"/>
</dbReference>
<gene>
    <name evidence="8" type="ORF">pdam_00006829</name>
</gene>
<dbReference type="AlphaFoldDB" id="A0A3M6TNZ3"/>
<evidence type="ECO:0000313" key="9">
    <source>
        <dbReference type="Proteomes" id="UP000275408"/>
    </source>
</evidence>
<keyword evidence="9" id="KW-1185">Reference proteome</keyword>
<dbReference type="SMART" id="SM01381">
    <property type="entry name" value="7TM_GPCR_Srsx"/>
    <property type="match status" value="1"/>
</dbReference>
<feature type="transmembrane region" description="Helical" evidence="6">
    <location>
        <begin position="177"/>
        <end position="201"/>
    </location>
</feature>
<dbReference type="GO" id="GO:0005886">
    <property type="term" value="C:plasma membrane"/>
    <property type="evidence" value="ECO:0007669"/>
    <property type="project" value="UniProtKB-SubCell"/>
</dbReference>
<accession>A0A3M6TNZ3</accession>
<keyword evidence="4 6" id="KW-1133">Transmembrane helix</keyword>
<evidence type="ECO:0000313" key="8">
    <source>
        <dbReference type="EMBL" id="RMX43079.1"/>
    </source>
</evidence>
<evidence type="ECO:0000256" key="3">
    <source>
        <dbReference type="ARBA" id="ARBA00022692"/>
    </source>
</evidence>
<comment type="subcellular location">
    <subcellularLocation>
        <location evidence="1">Cell membrane</location>
        <topology evidence="1">Multi-pass membrane protein</topology>
    </subcellularLocation>
</comment>
<dbReference type="CDD" id="cd00637">
    <property type="entry name" value="7tm_classA_rhodopsin-like"/>
    <property type="match status" value="1"/>
</dbReference>
<proteinExistence type="predicted"/>
<feature type="transmembrane region" description="Helical" evidence="6">
    <location>
        <begin position="146"/>
        <end position="165"/>
    </location>
</feature>
<evidence type="ECO:0000256" key="2">
    <source>
        <dbReference type="ARBA" id="ARBA00022475"/>
    </source>
</evidence>
<sequence length="298" mass="34121">MDGEKDCKLSSFILWEESSRHYSNDVIICTVNTISAVFAFFCNLAIIVTIKKKNLIQTPRDILIGSLTFLDCIVPLVAKPLFIALRMSLHDDHVTCSRLQQLTKATELAVMFGCGCSLTHIVLIAGDRYLALRKPIKYRRPRTKKVAITFACTCWAIWSLIVIIFDKIIPRRFENFLRIFIATVLLTSLVFLKVKAFLIVYRFNQTLVHDSNSLKVEGLTERDRKVLIDTTFISITFMLLFIPTAALIVIRPAGIYGNVVFPWSMTITLLNSLINPMIHVWRNRLLRRAMLDLLTTEH</sequence>
<organism evidence="8 9">
    <name type="scientific">Pocillopora damicornis</name>
    <name type="common">Cauliflower coral</name>
    <name type="synonym">Millepora damicornis</name>
    <dbReference type="NCBI Taxonomy" id="46731"/>
    <lineage>
        <taxon>Eukaryota</taxon>
        <taxon>Metazoa</taxon>
        <taxon>Cnidaria</taxon>
        <taxon>Anthozoa</taxon>
        <taxon>Hexacorallia</taxon>
        <taxon>Scleractinia</taxon>
        <taxon>Astrocoeniina</taxon>
        <taxon>Pocilloporidae</taxon>
        <taxon>Pocillopora</taxon>
    </lineage>
</organism>
<dbReference type="GO" id="GO:0004930">
    <property type="term" value="F:G protein-coupled receptor activity"/>
    <property type="evidence" value="ECO:0007669"/>
    <property type="project" value="InterPro"/>
</dbReference>
<feature type="transmembrane region" description="Helical" evidence="6">
    <location>
        <begin position="232"/>
        <end position="254"/>
    </location>
</feature>
<keyword evidence="5 6" id="KW-0472">Membrane</keyword>